<protein>
    <submittedName>
        <fullName evidence="6">Peptidase P60</fullName>
    </submittedName>
</protein>
<organism evidence="6 7">
    <name type="scientific">Azorhizobium oxalatiphilum</name>
    <dbReference type="NCBI Taxonomy" id="980631"/>
    <lineage>
        <taxon>Bacteria</taxon>
        <taxon>Pseudomonadati</taxon>
        <taxon>Pseudomonadota</taxon>
        <taxon>Alphaproteobacteria</taxon>
        <taxon>Hyphomicrobiales</taxon>
        <taxon>Xanthobacteraceae</taxon>
        <taxon>Azorhizobium</taxon>
    </lineage>
</organism>
<evidence type="ECO:0000256" key="1">
    <source>
        <dbReference type="ARBA" id="ARBA00007074"/>
    </source>
</evidence>
<comment type="caution">
    <text evidence="6">The sequence shown here is derived from an EMBL/GenBank/DDBJ whole genome shotgun (WGS) entry which is preliminary data.</text>
</comment>
<evidence type="ECO:0000313" key="6">
    <source>
        <dbReference type="EMBL" id="GGF64002.1"/>
    </source>
</evidence>
<evidence type="ECO:0000256" key="4">
    <source>
        <dbReference type="ARBA" id="ARBA00022807"/>
    </source>
</evidence>
<feature type="domain" description="NlpC/P60" evidence="5">
    <location>
        <begin position="162"/>
        <end position="284"/>
    </location>
</feature>
<evidence type="ECO:0000256" key="2">
    <source>
        <dbReference type="ARBA" id="ARBA00022670"/>
    </source>
</evidence>
<accession>A0A917C016</accession>
<proteinExistence type="inferred from homology"/>
<reference evidence="6" key="2">
    <citation type="submission" date="2020-09" db="EMBL/GenBank/DDBJ databases">
        <authorList>
            <person name="Sun Q."/>
            <person name="Sedlacek I."/>
        </authorList>
    </citation>
    <scope>NUCLEOTIDE SEQUENCE</scope>
    <source>
        <strain evidence="6">CCM 7897</strain>
    </source>
</reference>
<evidence type="ECO:0000256" key="3">
    <source>
        <dbReference type="ARBA" id="ARBA00022801"/>
    </source>
</evidence>
<evidence type="ECO:0000313" key="7">
    <source>
        <dbReference type="Proteomes" id="UP000606044"/>
    </source>
</evidence>
<dbReference type="PANTHER" id="PTHR47359">
    <property type="entry name" value="PEPTIDOGLYCAN DL-ENDOPEPTIDASE CWLO"/>
    <property type="match status" value="1"/>
</dbReference>
<dbReference type="InterPro" id="IPR000064">
    <property type="entry name" value="NLP_P60_dom"/>
</dbReference>
<dbReference type="GO" id="GO:0006508">
    <property type="term" value="P:proteolysis"/>
    <property type="evidence" value="ECO:0007669"/>
    <property type="project" value="UniProtKB-KW"/>
</dbReference>
<dbReference type="GO" id="GO:0008234">
    <property type="term" value="F:cysteine-type peptidase activity"/>
    <property type="evidence" value="ECO:0007669"/>
    <property type="project" value="UniProtKB-KW"/>
</dbReference>
<dbReference type="Pfam" id="PF00877">
    <property type="entry name" value="NLPC_P60"/>
    <property type="match status" value="1"/>
</dbReference>
<evidence type="ECO:0000259" key="5">
    <source>
        <dbReference type="PROSITE" id="PS51935"/>
    </source>
</evidence>
<dbReference type="AlphaFoldDB" id="A0A917C016"/>
<comment type="similarity">
    <text evidence="1">Belongs to the peptidase C40 family.</text>
</comment>
<dbReference type="Gene3D" id="3.90.1720.10">
    <property type="entry name" value="endopeptidase domain like (from Nostoc punctiforme)"/>
    <property type="match status" value="1"/>
</dbReference>
<gene>
    <name evidence="6" type="ORF">GCM10007301_24770</name>
</gene>
<sequence>MAETMSAPRDRRLTPARPDLAAATLQGVVDAPRFVEGEVRRVFADVAPLRRLPRPDGMLDTEALYGETVTAFEDDIEGWSWVQLGRDGYVGYMPTIAIGPLGPAPTHKVRALRTFLFPGLDIKLPPVATLVTGALLHVRDIRGKFAVTDRGAVPAAHVMALDETAPDYVDVAAGFLGTPYLWGGCSSLGIDCSGLVQASLGVAGVQAPRDSDMQEAALGESVDNAGPFRRGDLLFWAGHVGIVEDEATLLHANAHHMMVAREPLGPALERIAAAAGALRTVRRL</sequence>
<dbReference type="InterPro" id="IPR038765">
    <property type="entry name" value="Papain-like_cys_pep_sf"/>
</dbReference>
<dbReference type="Pfam" id="PF18348">
    <property type="entry name" value="SH3_16"/>
    <property type="match status" value="1"/>
</dbReference>
<reference evidence="6" key="1">
    <citation type="journal article" date="2014" name="Int. J. Syst. Evol. Microbiol.">
        <title>Complete genome sequence of Corynebacterium casei LMG S-19264T (=DSM 44701T), isolated from a smear-ripened cheese.</title>
        <authorList>
            <consortium name="US DOE Joint Genome Institute (JGI-PGF)"/>
            <person name="Walter F."/>
            <person name="Albersmeier A."/>
            <person name="Kalinowski J."/>
            <person name="Ruckert C."/>
        </authorList>
    </citation>
    <scope>NUCLEOTIDE SEQUENCE</scope>
    <source>
        <strain evidence="6">CCM 7897</strain>
    </source>
</reference>
<dbReference type="PROSITE" id="PS51935">
    <property type="entry name" value="NLPC_P60"/>
    <property type="match status" value="1"/>
</dbReference>
<dbReference type="InterPro" id="IPR041382">
    <property type="entry name" value="SH3_16"/>
</dbReference>
<keyword evidence="2" id="KW-0645">Protease</keyword>
<keyword evidence="7" id="KW-1185">Reference proteome</keyword>
<keyword evidence="3" id="KW-0378">Hydrolase</keyword>
<dbReference type="SUPFAM" id="SSF54001">
    <property type="entry name" value="Cysteine proteinases"/>
    <property type="match status" value="1"/>
</dbReference>
<dbReference type="PANTHER" id="PTHR47359:SF3">
    <property type="entry name" value="NLP_P60 DOMAIN-CONTAINING PROTEIN-RELATED"/>
    <property type="match status" value="1"/>
</dbReference>
<dbReference type="EMBL" id="BMCT01000003">
    <property type="protein sequence ID" value="GGF64002.1"/>
    <property type="molecule type" value="Genomic_DNA"/>
</dbReference>
<keyword evidence="4" id="KW-0788">Thiol protease</keyword>
<dbReference type="Proteomes" id="UP000606044">
    <property type="component" value="Unassembled WGS sequence"/>
</dbReference>
<dbReference type="InterPro" id="IPR051794">
    <property type="entry name" value="PG_Endopeptidase_C40"/>
</dbReference>
<name>A0A917C016_9HYPH</name>